<reference evidence="3" key="1">
    <citation type="journal article" date="2019" name="Int. J. Syst. Evol. Microbiol.">
        <title>The Global Catalogue of Microorganisms (GCM) 10K type strain sequencing project: providing services to taxonomists for standard genome sequencing and annotation.</title>
        <authorList>
            <consortium name="The Broad Institute Genomics Platform"/>
            <consortium name="The Broad Institute Genome Sequencing Center for Infectious Disease"/>
            <person name="Wu L."/>
            <person name="Ma J."/>
        </authorList>
    </citation>
    <scope>NUCLEOTIDE SEQUENCE [LARGE SCALE GENOMIC DNA]</scope>
    <source>
        <strain evidence="3">CGMCC 4.7181</strain>
    </source>
</reference>
<gene>
    <name evidence="2" type="ORF">GCM10010910_22860</name>
</gene>
<dbReference type="InterPro" id="IPR000182">
    <property type="entry name" value="GNAT_dom"/>
</dbReference>
<evidence type="ECO:0000313" key="3">
    <source>
        <dbReference type="Proteomes" id="UP000638043"/>
    </source>
</evidence>
<name>A0ABQ2N425_9MICO</name>
<dbReference type="Pfam" id="PF13508">
    <property type="entry name" value="Acetyltransf_7"/>
    <property type="match status" value="1"/>
</dbReference>
<feature type="domain" description="N-acetyltransferase" evidence="1">
    <location>
        <begin position="5"/>
        <end position="169"/>
    </location>
</feature>
<evidence type="ECO:0000259" key="1">
    <source>
        <dbReference type="PROSITE" id="PS51186"/>
    </source>
</evidence>
<organism evidence="2 3">
    <name type="scientific">Microbacterium nanhaiense</name>
    <dbReference type="NCBI Taxonomy" id="1301026"/>
    <lineage>
        <taxon>Bacteria</taxon>
        <taxon>Bacillati</taxon>
        <taxon>Actinomycetota</taxon>
        <taxon>Actinomycetes</taxon>
        <taxon>Micrococcales</taxon>
        <taxon>Microbacteriaceae</taxon>
        <taxon>Microbacterium</taxon>
    </lineage>
</organism>
<dbReference type="PROSITE" id="PS51186">
    <property type="entry name" value="GNAT"/>
    <property type="match status" value="1"/>
</dbReference>
<dbReference type="Proteomes" id="UP000638043">
    <property type="component" value="Unassembled WGS sequence"/>
</dbReference>
<accession>A0ABQ2N425</accession>
<dbReference type="SUPFAM" id="SSF55729">
    <property type="entry name" value="Acyl-CoA N-acyltransferases (Nat)"/>
    <property type="match status" value="1"/>
</dbReference>
<sequence length="169" mass="18214">MTPLPHVRAATIEDADAIAAVHVATWRETYAGLIPERFFDASAPKARRRLWTRILGRDPVPGIVAVAERAERIVGFAFAGSSDHPDALKGIEAARELHLFSIYLLASEQGAGVGHALLAAVLGDEPAQLWVASANSAARAFYESHGFHEDGHVFADPGIEGLVELRMVR</sequence>
<comment type="caution">
    <text evidence="2">The sequence shown here is derived from an EMBL/GenBank/DDBJ whole genome shotgun (WGS) entry which is preliminary data.</text>
</comment>
<dbReference type="CDD" id="cd04301">
    <property type="entry name" value="NAT_SF"/>
    <property type="match status" value="1"/>
</dbReference>
<protein>
    <submittedName>
        <fullName evidence="2">N-acetyltransferase</fullName>
    </submittedName>
</protein>
<dbReference type="InterPro" id="IPR016181">
    <property type="entry name" value="Acyl_CoA_acyltransferase"/>
</dbReference>
<dbReference type="RefSeq" id="WP_188702006.1">
    <property type="nucleotide sequence ID" value="NZ_BMMQ01000007.1"/>
</dbReference>
<keyword evidence="3" id="KW-1185">Reference proteome</keyword>
<evidence type="ECO:0000313" key="2">
    <source>
        <dbReference type="EMBL" id="GGO65518.1"/>
    </source>
</evidence>
<proteinExistence type="predicted"/>
<dbReference type="Gene3D" id="3.40.630.30">
    <property type="match status" value="1"/>
</dbReference>
<dbReference type="EMBL" id="BMMQ01000007">
    <property type="protein sequence ID" value="GGO65518.1"/>
    <property type="molecule type" value="Genomic_DNA"/>
</dbReference>